<evidence type="ECO:0000256" key="1">
    <source>
        <dbReference type="ARBA" id="ARBA00004651"/>
    </source>
</evidence>
<evidence type="ECO:0000256" key="8">
    <source>
        <dbReference type="SAM" id="MobiDB-lite"/>
    </source>
</evidence>
<evidence type="ECO:0000256" key="3">
    <source>
        <dbReference type="ARBA" id="ARBA00022475"/>
    </source>
</evidence>
<comment type="caution">
    <text evidence="10">The sequence shown here is derived from an EMBL/GenBank/DDBJ whole genome shotgun (WGS) entry which is preliminary data.</text>
</comment>
<feature type="transmembrane region" description="Helical" evidence="7">
    <location>
        <begin position="278"/>
        <end position="300"/>
    </location>
</feature>
<reference evidence="10" key="1">
    <citation type="journal article" date="2021" name="PeerJ">
        <title>Extensive microbial diversity within the chicken gut microbiome revealed by metagenomics and culture.</title>
        <authorList>
            <person name="Gilroy R."/>
            <person name="Ravi A."/>
            <person name="Getino M."/>
            <person name="Pursley I."/>
            <person name="Horton D.L."/>
            <person name="Alikhan N.F."/>
            <person name="Baker D."/>
            <person name="Gharbi K."/>
            <person name="Hall N."/>
            <person name="Watson M."/>
            <person name="Adriaenssens E.M."/>
            <person name="Foster-Nyarko E."/>
            <person name="Jarju S."/>
            <person name="Secka A."/>
            <person name="Antonio M."/>
            <person name="Oren A."/>
            <person name="Chaudhuri R.R."/>
            <person name="La Ragione R."/>
            <person name="Hildebrand F."/>
            <person name="Pallen M.J."/>
        </authorList>
    </citation>
    <scope>NUCLEOTIDE SEQUENCE</scope>
    <source>
        <strain evidence="10">ChiGjej4B4-7305</strain>
    </source>
</reference>
<evidence type="ECO:0000313" key="11">
    <source>
        <dbReference type="Proteomes" id="UP000824037"/>
    </source>
</evidence>
<keyword evidence="5 7" id="KW-1133">Transmembrane helix</keyword>
<feature type="transmembrane region" description="Helical" evidence="7">
    <location>
        <begin position="45"/>
        <end position="70"/>
    </location>
</feature>
<dbReference type="GO" id="GO:0005886">
    <property type="term" value="C:plasma membrane"/>
    <property type="evidence" value="ECO:0007669"/>
    <property type="project" value="UniProtKB-SubCell"/>
</dbReference>
<evidence type="ECO:0000256" key="6">
    <source>
        <dbReference type="ARBA" id="ARBA00023136"/>
    </source>
</evidence>
<dbReference type="InterPro" id="IPR000515">
    <property type="entry name" value="MetI-like"/>
</dbReference>
<accession>A0A9D2J5B3</accession>
<evidence type="ECO:0000256" key="7">
    <source>
        <dbReference type="RuleBase" id="RU363032"/>
    </source>
</evidence>
<keyword evidence="6 7" id="KW-0472">Membrane</keyword>
<dbReference type="PANTHER" id="PTHR43744">
    <property type="entry name" value="ABC TRANSPORTER PERMEASE PROTEIN MG189-RELATED-RELATED"/>
    <property type="match status" value="1"/>
</dbReference>
<dbReference type="AlphaFoldDB" id="A0A9D2J5B3"/>
<dbReference type="CDD" id="cd06261">
    <property type="entry name" value="TM_PBP2"/>
    <property type="match status" value="1"/>
</dbReference>
<protein>
    <submittedName>
        <fullName evidence="10">Carbohydrate ABC transporter permease</fullName>
    </submittedName>
</protein>
<proteinExistence type="inferred from homology"/>
<evidence type="ECO:0000313" key="10">
    <source>
        <dbReference type="EMBL" id="HIZ36727.1"/>
    </source>
</evidence>
<feature type="transmembrane region" description="Helical" evidence="7">
    <location>
        <begin position="145"/>
        <end position="166"/>
    </location>
</feature>
<dbReference type="EMBL" id="DXBY01000225">
    <property type="protein sequence ID" value="HIZ36727.1"/>
    <property type="molecule type" value="Genomic_DNA"/>
</dbReference>
<dbReference type="Gene3D" id="1.10.3720.10">
    <property type="entry name" value="MetI-like"/>
    <property type="match status" value="1"/>
</dbReference>
<keyword evidence="2 7" id="KW-0813">Transport</keyword>
<feature type="region of interest" description="Disordered" evidence="8">
    <location>
        <begin position="1"/>
        <end position="43"/>
    </location>
</feature>
<dbReference type="PROSITE" id="PS50928">
    <property type="entry name" value="ABC_TM1"/>
    <property type="match status" value="1"/>
</dbReference>
<sequence>MTLTAPKPTASAKSTGTPGTEPTADDRPPRGRSSRRRAGGPRRPLPATIALQVLVAFTFAVFAVPIYWLFSSALKPENEIYTFPLTWLPSELAWENFAEAWTSAPFGAFLKNSIITTVAGTALEIGVALLSAYAFAFVYFRGKMLVFAVMVGSLMLPGHITLLVNYITVSNLGWLNTYQGLILPGIGSAFAMFLLYQQMRQVPSELTDAAMVDGAGHFRRMVTVVIPICRPMILTATLIVLIAKWNDFVWPLIVTSTADMRTLPIGLMFLRSQEGYDSWGPVMAGTVIVALPMLAVFFLAQRRIIGGLTAGALKG</sequence>
<keyword evidence="3" id="KW-1003">Cell membrane</keyword>
<name>A0A9D2J5B3_9MICO</name>
<dbReference type="InterPro" id="IPR035906">
    <property type="entry name" value="MetI-like_sf"/>
</dbReference>
<feature type="compositionally biased region" description="Basic residues" evidence="8">
    <location>
        <begin position="30"/>
        <end position="40"/>
    </location>
</feature>
<feature type="transmembrane region" description="Helical" evidence="7">
    <location>
        <begin position="114"/>
        <end position="138"/>
    </location>
</feature>
<feature type="transmembrane region" description="Helical" evidence="7">
    <location>
        <begin position="178"/>
        <end position="196"/>
    </location>
</feature>
<reference evidence="10" key="2">
    <citation type="submission" date="2021-04" db="EMBL/GenBank/DDBJ databases">
        <authorList>
            <person name="Gilroy R."/>
        </authorList>
    </citation>
    <scope>NUCLEOTIDE SEQUENCE</scope>
    <source>
        <strain evidence="10">ChiGjej4B4-7305</strain>
    </source>
</reference>
<evidence type="ECO:0000259" key="9">
    <source>
        <dbReference type="PROSITE" id="PS50928"/>
    </source>
</evidence>
<evidence type="ECO:0000256" key="4">
    <source>
        <dbReference type="ARBA" id="ARBA00022692"/>
    </source>
</evidence>
<gene>
    <name evidence="10" type="ORF">H9815_13215</name>
</gene>
<keyword evidence="4 7" id="KW-0812">Transmembrane</keyword>
<feature type="compositionally biased region" description="Polar residues" evidence="8">
    <location>
        <begin position="11"/>
        <end position="20"/>
    </location>
</feature>
<dbReference type="Proteomes" id="UP000824037">
    <property type="component" value="Unassembled WGS sequence"/>
</dbReference>
<organism evidence="10 11">
    <name type="scientific">Candidatus Ruania gallistercoris</name>
    <dbReference type="NCBI Taxonomy" id="2838746"/>
    <lineage>
        <taxon>Bacteria</taxon>
        <taxon>Bacillati</taxon>
        <taxon>Actinomycetota</taxon>
        <taxon>Actinomycetes</taxon>
        <taxon>Micrococcales</taxon>
        <taxon>Ruaniaceae</taxon>
        <taxon>Ruania</taxon>
    </lineage>
</organism>
<dbReference type="Pfam" id="PF00528">
    <property type="entry name" value="BPD_transp_1"/>
    <property type="match status" value="1"/>
</dbReference>
<dbReference type="PANTHER" id="PTHR43744:SF13">
    <property type="entry name" value="SN-GLYCEROL-3-PHOSPHATE TRANSPORT INTEGRAL MEMBRANE PROTEIN ABC TRANSPORTER UGPE-RELATED"/>
    <property type="match status" value="1"/>
</dbReference>
<evidence type="ECO:0000256" key="5">
    <source>
        <dbReference type="ARBA" id="ARBA00022989"/>
    </source>
</evidence>
<comment type="subcellular location">
    <subcellularLocation>
        <location evidence="1 7">Cell membrane</location>
        <topology evidence="1 7">Multi-pass membrane protein</topology>
    </subcellularLocation>
</comment>
<dbReference type="SUPFAM" id="SSF161098">
    <property type="entry name" value="MetI-like"/>
    <property type="match status" value="1"/>
</dbReference>
<feature type="domain" description="ABC transmembrane type-1" evidence="9">
    <location>
        <begin position="110"/>
        <end position="300"/>
    </location>
</feature>
<comment type="similarity">
    <text evidence="7">Belongs to the binding-protein-dependent transport system permease family.</text>
</comment>
<feature type="transmembrane region" description="Helical" evidence="7">
    <location>
        <begin position="221"/>
        <end position="243"/>
    </location>
</feature>
<evidence type="ECO:0000256" key="2">
    <source>
        <dbReference type="ARBA" id="ARBA00022448"/>
    </source>
</evidence>
<dbReference type="GO" id="GO:0055085">
    <property type="term" value="P:transmembrane transport"/>
    <property type="evidence" value="ECO:0007669"/>
    <property type="project" value="InterPro"/>
</dbReference>